<dbReference type="GO" id="GO:0008233">
    <property type="term" value="F:peptidase activity"/>
    <property type="evidence" value="ECO:0007669"/>
    <property type="project" value="InterPro"/>
</dbReference>
<dbReference type="GO" id="GO:0016020">
    <property type="term" value="C:membrane"/>
    <property type="evidence" value="ECO:0007669"/>
    <property type="project" value="InterPro"/>
</dbReference>
<organism evidence="2 3">
    <name type="scientific">Acinetobacter calcoaceticus ANC 3811</name>
    <dbReference type="NCBI Taxonomy" id="1217690"/>
    <lineage>
        <taxon>Bacteria</taxon>
        <taxon>Pseudomonadati</taxon>
        <taxon>Pseudomonadota</taxon>
        <taxon>Gammaproteobacteria</taxon>
        <taxon>Moraxellales</taxon>
        <taxon>Moraxellaceae</taxon>
        <taxon>Acinetobacter</taxon>
        <taxon>Acinetobacter calcoaceticus/baumannii complex</taxon>
    </lineage>
</organism>
<dbReference type="Proteomes" id="UP000014041">
    <property type="component" value="Unassembled WGS sequence"/>
</dbReference>
<dbReference type="PATRIC" id="fig|1217690.3.peg.544"/>
<dbReference type="Gene3D" id="3.90.70.10">
    <property type="entry name" value="Cysteine proteinases"/>
    <property type="match status" value="1"/>
</dbReference>
<dbReference type="EMBL" id="APQJ01000005">
    <property type="protein sequence ID" value="EOQ64906.1"/>
    <property type="molecule type" value="Genomic_DNA"/>
</dbReference>
<dbReference type="AlphaFoldDB" id="R8Y727"/>
<dbReference type="GO" id="GO:0005524">
    <property type="term" value="F:ATP binding"/>
    <property type="evidence" value="ECO:0007669"/>
    <property type="project" value="InterPro"/>
</dbReference>
<evidence type="ECO:0000313" key="3">
    <source>
        <dbReference type="Proteomes" id="UP000014041"/>
    </source>
</evidence>
<dbReference type="RefSeq" id="WP_016137507.1">
    <property type="nucleotide sequence ID" value="NZ_KB976986.1"/>
</dbReference>
<reference evidence="2 3" key="1">
    <citation type="submission" date="2013-02" db="EMBL/GenBank/DDBJ databases">
        <title>The Genome Sequence of Acinetobacter sp. ANC 3811.</title>
        <authorList>
            <consortium name="The Broad Institute Genome Sequencing Platform"/>
            <consortium name="The Broad Institute Genome Sequencing Center for Infectious Disease"/>
            <person name="Cerqueira G."/>
            <person name="Feldgarden M."/>
            <person name="Courvalin P."/>
            <person name="Perichon B."/>
            <person name="Grillot-Courvalin C."/>
            <person name="Clermont D."/>
            <person name="Rocha E."/>
            <person name="Yoon E.-J."/>
            <person name="Nemec A."/>
            <person name="Walker B."/>
            <person name="Young S.K."/>
            <person name="Zeng Q."/>
            <person name="Gargeya S."/>
            <person name="Fitzgerald M."/>
            <person name="Haas B."/>
            <person name="Abouelleil A."/>
            <person name="Alvarado L."/>
            <person name="Arachchi H.M."/>
            <person name="Berlin A.M."/>
            <person name="Chapman S.B."/>
            <person name="Dewar J."/>
            <person name="Goldberg J."/>
            <person name="Griggs A."/>
            <person name="Gujja S."/>
            <person name="Hansen M."/>
            <person name="Howarth C."/>
            <person name="Imamovic A."/>
            <person name="Larimer J."/>
            <person name="McCowan C."/>
            <person name="Murphy C."/>
            <person name="Neiman D."/>
            <person name="Pearson M."/>
            <person name="Priest M."/>
            <person name="Roberts A."/>
            <person name="Saif S."/>
            <person name="Shea T."/>
            <person name="Sisk P."/>
            <person name="Sykes S."/>
            <person name="Wortman J."/>
            <person name="Nusbaum C."/>
            <person name="Birren B."/>
        </authorList>
    </citation>
    <scope>NUCLEOTIDE SEQUENCE [LARGE SCALE GENOMIC DNA]</scope>
    <source>
        <strain evidence="2 3">ANC 3811</strain>
    </source>
</reference>
<accession>R8Y727</accession>
<comment type="caution">
    <text evidence="2">The sequence shown here is derived from an EMBL/GenBank/DDBJ whole genome shotgun (WGS) entry which is preliminary data.</text>
</comment>
<evidence type="ECO:0000313" key="2">
    <source>
        <dbReference type="EMBL" id="EOQ64906.1"/>
    </source>
</evidence>
<protein>
    <recommendedName>
        <fullName evidence="1">Peptidase C39 domain-containing protein</fullName>
    </recommendedName>
</protein>
<dbReference type="GO" id="GO:0006508">
    <property type="term" value="P:proteolysis"/>
    <property type="evidence" value="ECO:0007669"/>
    <property type="project" value="InterPro"/>
</dbReference>
<evidence type="ECO:0000259" key="1">
    <source>
        <dbReference type="Pfam" id="PF03412"/>
    </source>
</evidence>
<name>R8Y727_ACICA</name>
<dbReference type="Pfam" id="PF03412">
    <property type="entry name" value="Peptidase_C39"/>
    <property type="match status" value="1"/>
</dbReference>
<feature type="domain" description="Peptidase C39" evidence="1">
    <location>
        <begin position="13"/>
        <end position="68"/>
    </location>
</feature>
<proteinExistence type="predicted"/>
<dbReference type="HOGENOM" id="CLU_1507481_0_0_6"/>
<dbReference type="InterPro" id="IPR005074">
    <property type="entry name" value="Peptidase_C39"/>
</dbReference>
<sequence>MAVNIPQALANLEANCGVFAVWMVLQHHGVQININELIQVCRHDDGGTYTIALAVALKKLGFEVSFHSDEDPNISPSERISYKEAKLLKIPTGPALSYQDIQAEIQNGKMVIVYYDTLAGVGNQSLVYSIDEKNIRFFDSFEPMSAAVFEKQRQVEGICRQAIVIDDRNFQIHSTKLN</sequence>
<gene>
    <name evidence="2" type="ORF">F935_00561</name>
</gene>